<dbReference type="AlphaFoldDB" id="A0A7X9FSU6"/>
<comment type="similarity">
    <text evidence="1">Belongs to the AB hydrolase superfamily. AB hydrolase 2 family.</text>
</comment>
<dbReference type="EMBL" id="JAAZON010000486">
    <property type="protein sequence ID" value="NMC63619.1"/>
    <property type="molecule type" value="Genomic_DNA"/>
</dbReference>
<dbReference type="PANTHER" id="PTHR10655:SF17">
    <property type="entry name" value="LYSOPHOSPHOLIPASE-LIKE PROTEIN 1"/>
    <property type="match status" value="1"/>
</dbReference>
<dbReference type="SUPFAM" id="SSF53474">
    <property type="entry name" value="alpha/beta-Hydrolases"/>
    <property type="match status" value="1"/>
</dbReference>
<evidence type="ECO:0000313" key="4">
    <source>
        <dbReference type="EMBL" id="NMC63619.1"/>
    </source>
</evidence>
<protein>
    <recommendedName>
        <fullName evidence="3">Phospholipase/carboxylesterase/thioesterase domain-containing protein</fullName>
    </recommendedName>
</protein>
<dbReference type="PANTHER" id="PTHR10655">
    <property type="entry name" value="LYSOPHOSPHOLIPASE-RELATED"/>
    <property type="match status" value="1"/>
</dbReference>
<name>A0A7X9FSU6_9DELT</name>
<dbReference type="InterPro" id="IPR003140">
    <property type="entry name" value="PLipase/COase/thioEstase"/>
</dbReference>
<feature type="domain" description="Phospholipase/carboxylesterase/thioesterase" evidence="3">
    <location>
        <begin position="22"/>
        <end position="211"/>
    </location>
</feature>
<evidence type="ECO:0000256" key="1">
    <source>
        <dbReference type="ARBA" id="ARBA00006499"/>
    </source>
</evidence>
<organism evidence="4 5">
    <name type="scientific">SAR324 cluster bacterium</name>
    <dbReference type="NCBI Taxonomy" id="2024889"/>
    <lineage>
        <taxon>Bacteria</taxon>
        <taxon>Deltaproteobacteria</taxon>
        <taxon>SAR324 cluster</taxon>
    </lineage>
</organism>
<dbReference type="Proteomes" id="UP000524246">
    <property type="component" value="Unassembled WGS sequence"/>
</dbReference>
<dbReference type="InterPro" id="IPR050565">
    <property type="entry name" value="LYPA1-2/EST-like"/>
</dbReference>
<evidence type="ECO:0000256" key="2">
    <source>
        <dbReference type="ARBA" id="ARBA00022801"/>
    </source>
</evidence>
<sequence length="213" mass="23774">MLLSKEIYQDLSLRYSLRLSTDVQTPVVFLLHGRGGTAHSMGIFLKAVPPDYSVISPEGRFTDPELGGKSWWKPGESTPFDKMERAREVVAFFIEATKRHKLHPSHTIAIGFSQGAGLLSLAASLDTCPLSGIAFLSGYQERGDKGEIPALKRKCRFFIYHGSKDKILPAEAMRSLASDLKDNGFEIVYEEEELGHKVGTKTMHKLSEWLKSF</sequence>
<evidence type="ECO:0000313" key="5">
    <source>
        <dbReference type="Proteomes" id="UP000524246"/>
    </source>
</evidence>
<accession>A0A7X9FSU6</accession>
<keyword evidence="2" id="KW-0378">Hydrolase</keyword>
<reference evidence="4 5" key="1">
    <citation type="journal article" date="2020" name="Biotechnol. Biofuels">
        <title>New insights from the biogas microbiome by comprehensive genome-resolved metagenomics of nearly 1600 species originating from multiple anaerobic digesters.</title>
        <authorList>
            <person name="Campanaro S."/>
            <person name="Treu L."/>
            <person name="Rodriguez-R L.M."/>
            <person name="Kovalovszki A."/>
            <person name="Ziels R.M."/>
            <person name="Maus I."/>
            <person name="Zhu X."/>
            <person name="Kougias P.G."/>
            <person name="Basile A."/>
            <person name="Luo G."/>
            <person name="Schluter A."/>
            <person name="Konstantinidis K.T."/>
            <person name="Angelidaki I."/>
        </authorList>
    </citation>
    <scope>NUCLEOTIDE SEQUENCE [LARGE SCALE GENOMIC DNA]</scope>
    <source>
        <strain evidence="4">AS27yjCOA_65</strain>
    </source>
</reference>
<dbReference type="InterPro" id="IPR029058">
    <property type="entry name" value="AB_hydrolase_fold"/>
</dbReference>
<dbReference type="GO" id="GO:0016787">
    <property type="term" value="F:hydrolase activity"/>
    <property type="evidence" value="ECO:0007669"/>
    <property type="project" value="UniProtKB-KW"/>
</dbReference>
<dbReference type="Gene3D" id="3.40.50.1820">
    <property type="entry name" value="alpha/beta hydrolase"/>
    <property type="match status" value="1"/>
</dbReference>
<evidence type="ECO:0000259" key="3">
    <source>
        <dbReference type="Pfam" id="PF02230"/>
    </source>
</evidence>
<comment type="caution">
    <text evidence="4">The sequence shown here is derived from an EMBL/GenBank/DDBJ whole genome shotgun (WGS) entry which is preliminary data.</text>
</comment>
<proteinExistence type="inferred from homology"/>
<gene>
    <name evidence="4" type="ORF">GYA55_10700</name>
</gene>
<dbReference type="Pfam" id="PF02230">
    <property type="entry name" value="Abhydrolase_2"/>
    <property type="match status" value="1"/>
</dbReference>